<keyword evidence="2" id="KW-1185">Reference proteome</keyword>
<evidence type="ECO:0000313" key="1">
    <source>
        <dbReference type="EMBL" id="KAF2010383.1"/>
    </source>
</evidence>
<dbReference type="AlphaFoldDB" id="A0A6A5XBV5"/>
<gene>
    <name evidence="1" type="ORF">BU24DRAFT_57443</name>
</gene>
<proteinExistence type="predicted"/>
<accession>A0A6A5XBV5</accession>
<sequence length="326" mass="38035">MDSQLTSFDPHGLLDIPPPIPHYSIPLDRIEIFTHEGPPILAYRRPLEHHFPGLRHDINTHRWLGTMDLSRRLYPYLGRWNISQRSISQALRSLFNHFKRSDCTDYFHDSIYKSLSALLHEDMVAPAYADRSIQRCRRQFIALAFFAQLTQSSYLASALGRFISRRYRELFDHERTMYIDQWATALMAIQDLHYMPDISRYMDLFMKRGYNNVIPSFAGPRIYDSPPWDLGEPMRHHVPFGFDRGRSRGSMIGYGLPPRALTLSPRMGMRYRSPMSVMGPSYMSPPYSMSGQSTGMLVRHLVEQQDIMAENIEDIREDVEALPFLR</sequence>
<protein>
    <submittedName>
        <fullName evidence="1">Uncharacterized protein</fullName>
    </submittedName>
</protein>
<organism evidence="1 2">
    <name type="scientific">Aaosphaeria arxii CBS 175.79</name>
    <dbReference type="NCBI Taxonomy" id="1450172"/>
    <lineage>
        <taxon>Eukaryota</taxon>
        <taxon>Fungi</taxon>
        <taxon>Dikarya</taxon>
        <taxon>Ascomycota</taxon>
        <taxon>Pezizomycotina</taxon>
        <taxon>Dothideomycetes</taxon>
        <taxon>Pleosporomycetidae</taxon>
        <taxon>Pleosporales</taxon>
        <taxon>Pleosporales incertae sedis</taxon>
        <taxon>Aaosphaeria</taxon>
    </lineage>
</organism>
<name>A0A6A5XBV5_9PLEO</name>
<dbReference type="EMBL" id="ML978076">
    <property type="protein sequence ID" value="KAF2010383.1"/>
    <property type="molecule type" value="Genomic_DNA"/>
</dbReference>
<reference evidence="1" key="1">
    <citation type="journal article" date="2020" name="Stud. Mycol.">
        <title>101 Dothideomycetes genomes: a test case for predicting lifestyles and emergence of pathogens.</title>
        <authorList>
            <person name="Haridas S."/>
            <person name="Albert R."/>
            <person name="Binder M."/>
            <person name="Bloem J."/>
            <person name="Labutti K."/>
            <person name="Salamov A."/>
            <person name="Andreopoulos B."/>
            <person name="Baker S."/>
            <person name="Barry K."/>
            <person name="Bills G."/>
            <person name="Bluhm B."/>
            <person name="Cannon C."/>
            <person name="Castanera R."/>
            <person name="Culley D."/>
            <person name="Daum C."/>
            <person name="Ezra D."/>
            <person name="Gonzalez J."/>
            <person name="Henrissat B."/>
            <person name="Kuo A."/>
            <person name="Liang C."/>
            <person name="Lipzen A."/>
            <person name="Lutzoni F."/>
            <person name="Magnuson J."/>
            <person name="Mondo S."/>
            <person name="Nolan M."/>
            <person name="Ohm R."/>
            <person name="Pangilinan J."/>
            <person name="Park H.-J."/>
            <person name="Ramirez L."/>
            <person name="Alfaro M."/>
            <person name="Sun H."/>
            <person name="Tritt A."/>
            <person name="Yoshinaga Y."/>
            <person name="Zwiers L.-H."/>
            <person name="Turgeon B."/>
            <person name="Goodwin S."/>
            <person name="Spatafora J."/>
            <person name="Crous P."/>
            <person name="Grigoriev I."/>
        </authorList>
    </citation>
    <scope>NUCLEOTIDE SEQUENCE</scope>
    <source>
        <strain evidence="1">CBS 175.79</strain>
    </source>
</reference>
<dbReference type="Proteomes" id="UP000799778">
    <property type="component" value="Unassembled WGS sequence"/>
</dbReference>
<dbReference type="GeneID" id="54291811"/>
<evidence type="ECO:0000313" key="2">
    <source>
        <dbReference type="Proteomes" id="UP000799778"/>
    </source>
</evidence>
<dbReference type="RefSeq" id="XP_033378722.1">
    <property type="nucleotide sequence ID" value="XM_033534414.1"/>
</dbReference>